<dbReference type="Gene3D" id="3.30.70.270">
    <property type="match status" value="1"/>
</dbReference>
<organism evidence="1 2">
    <name type="scientific">Tanacetum coccineum</name>
    <dbReference type="NCBI Taxonomy" id="301880"/>
    <lineage>
        <taxon>Eukaryota</taxon>
        <taxon>Viridiplantae</taxon>
        <taxon>Streptophyta</taxon>
        <taxon>Embryophyta</taxon>
        <taxon>Tracheophyta</taxon>
        <taxon>Spermatophyta</taxon>
        <taxon>Magnoliopsida</taxon>
        <taxon>eudicotyledons</taxon>
        <taxon>Gunneridae</taxon>
        <taxon>Pentapetalae</taxon>
        <taxon>asterids</taxon>
        <taxon>campanulids</taxon>
        <taxon>Asterales</taxon>
        <taxon>Asteraceae</taxon>
        <taxon>Asteroideae</taxon>
        <taxon>Anthemideae</taxon>
        <taxon>Anthemidinae</taxon>
        <taxon>Tanacetum</taxon>
    </lineage>
</organism>
<dbReference type="InterPro" id="IPR043128">
    <property type="entry name" value="Rev_trsase/Diguanyl_cyclase"/>
</dbReference>
<accession>A0ABQ4WBQ9</accession>
<dbReference type="SUPFAM" id="SSF56672">
    <property type="entry name" value="DNA/RNA polymerases"/>
    <property type="match status" value="1"/>
</dbReference>
<protein>
    <recommendedName>
        <fullName evidence="3">Reverse transcriptase/retrotransposon-derived protein RNase H-like domain-containing protein</fullName>
    </recommendedName>
</protein>
<evidence type="ECO:0000313" key="1">
    <source>
        <dbReference type="EMBL" id="GJS50311.1"/>
    </source>
</evidence>
<dbReference type="Proteomes" id="UP001151760">
    <property type="component" value="Unassembled WGS sequence"/>
</dbReference>
<dbReference type="InterPro" id="IPR043502">
    <property type="entry name" value="DNA/RNA_pol_sf"/>
</dbReference>
<evidence type="ECO:0000313" key="2">
    <source>
        <dbReference type="Proteomes" id="UP001151760"/>
    </source>
</evidence>
<name>A0ABQ4WBQ9_9ASTR</name>
<sequence>MIPMTLRLMFSPWLGYSISEDLEEEPIEEEPLEELKEEGYYRCFIVNFSKIAKPLASLTQKNQKYEWGREQEESFQTLKGNL</sequence>
<proteinExistence type="predicted"/>
<evidence type="ECO:0008006" key="3">
    <source>
        <dbReference type="Google" id="ProtNLM"/>
    </source>
</evidence>
<reference evidence="1" key="2">
    <citation type="submission" date="2022-01" db="EMBL/GenBank/DDBJ databases">
        <authorList>
            <person name="Yamashiro T."/>
            <person name="Shiraishi A."/>
            <person name="Satake H."/>
            <person name="Nakayama K."/>
        </authorList>
    </citation>
    <scope>NUCLEOTIDE SEQUENCE</scope>
</reference>
<dbReference type="EMBL" id="BQNB010008506">
    <property type="protein sequence ID" value="GJS50311.1"/>
    <property type="molecule type" value="Genomic_DNA"/>
</dbReference>
<gene>
    <name evidence="1" type="ORF">Tco_0600432</name>
</gene>
<comment type="caution">
    <text evidence="1">The sequence shown here is derived from an EMBL/GenBank/DDBJ whole genome shotgun (WGS) entry which is preliminary data.</text>
</comment>
<reference evidence="1" key="1">
    <citation type="journal article" date="2022" name="Int. J. Mol. Sci.">
        <title>Draft Genome of Tanacetum Coccineum: Genomic Comparison of Closely Related Tanacetum-Family Plants.</title>
        <authorList>
            <person name="Yamashiro T."/>
            <person name="Shiraishi A."/>
            <person name="Nakayama K."/>
            <person name="Satake H."/>
        </authorList>
    </citation>
    <scope>NUCLEOTIDE SEQUENCE</scope>
</reference>
<keyword evidence="2" id="KW-1185">Reference proteome</keyword>